<evidence type="ECO:0008006" key="3">
    <source>
        <dbReference type="Google" id="ProtNLM"/>
    </source>
</evidence>
<dbReference type="EMBL" id="JXTP01000018">
    <property type="protein sequence ID" value="KIU29290.1"/>
    <property type="molecule type" value="Genomic_DNA"/>
</dbReference>
<protein>
    <recommendedName>
        <fullName evidence="3">HTH marR-type domain-containing protein</fullName>
    </recommendedName>
</protein>
<proteinExistence type="predicted"/>
<reference evidence="1 2" key="1">
    <citation type="submission" date="2015-01" db="EMBL/GenBank/DDBJ databases">
        <title>Genome of Sphingomonas taxi strain 30a.</title>
        <authorList>
            <person name="Eevers N."/>
            <person name="Van Hamme J."/>
            <person name="Bottos E."/>
            <person name="Weyens N."/>
            <person name="Vangronsveld J."/>
        </authorList>
    </citation>
    <scope>NUCLEOTIDE SEQUENCE [LARGE SCALE GENOMIC DNA]</scope>
    <source>
        <strain evidence="1 2">30a</strain>
    </source>
</reference>
<evidence type="ECO:0000313" key="2">
    <source>
        <dbReference type="Proteomes" id="UP000033203"/>
    </source>
</evidence>
<name>A0A0D1MA86_9SPHN</name>
<comment type="caution">
    <text evidence="1">The sequence shown here is derived from an EMBL/GenBank/DDBJ whole genome shotgun (WGS) entry which is preliminary data.</text>
</comment>
<dbReference type="Gene3D" id="1.10.10.10">
    <property type="entry name" value="Winged helix-like DNA-binding domain superfamily/Winged helix DNA-binding domain"/>
    <property type="match status" value="1"/>
</dbReference>
<evidence type="ECO:0000313" key="1">
    <source>
        <dbReference type="EMBL" id="KIU29290.1"/>
    </source>
</evidence>
<organism evidence="1 2">
    <name type="scientific">Sphingomonas melonis</name>
    <dbReference type="NCBI Taxonomy" id="152682"/>
    <lineage>
        <taxon>Bacteria</taxon>
        <taxon>Pseudomonadati</taxon>
        <taxon>Pseudomonadota</taxon>
        <taxon>Alphaproteobacteria</taxon>
        <taxon>Sphingomonadales</taxon>
        <taxon>Sphingomonadaceae</taxon>
        <taxon>Sphingomonas</taxon>
    </lineage>
</organism>
<dbReference type="InterPro" id="IPR036388">
    <property type="entry name" value="WH-like_DNA-bd_sf"/>
</dbReference>
<dbReference type="Proteomes" id="UP000033203">
    <property type="component" value="Unassembled WGS sequence"/>
</dbReference>
<dbReference type="PATRIC" id="fig|1549858.7.peg.85"/>
<accession>A0A0D1MA86</accession>
<dbReference type="SUPFAM" id="SSF46785">
    <property type="entry name" value="Winged helix' DNA-binding domain"/>
    <property type="match status" value="1"/>
</dbReference>
<sequence length="114" mass="12383">MTDNKTKALKKANQVLTAFRSTIDEVIPIQIAHAFLIVAQNEGKGVVELADLAGANKSTMSRHLLDLSDQLRTGQPGYGLLVRSQDPTNLRSVIYSLSPKGKLLVNQIANILES</sequence>
<dbReference type="AlphaFoldDB" id="A0A0D1MA86"/>
<dbReference type="InterPro" id="IPR036390">
    <property type="entry name" value="WH_DNA-bd_sf"/>
</dbReference>
<gene>
    <name evidence="1" type="ORF">SR41_04585</name>
</gene>